<organism evidence="1 2">
    <name type="scientific">Methylobacterium symbioticum</name>
    <dbReference type="NCBI Taxonomy" id="2584084"/>
    <lineage>
        <taxon>Bacteria</taxon>
        <taxon>Pseudomonadati</taxon>
        <taxon>Pseudomonadota</taxon>
        <taxon>Alphaproteobacteria</taxon>
        <taxon>Hyphomicrobiales</taxon>
        <taxon>Methylobacteriaceae</taxon>
        <taxon>Methylobacterium</taxon>
    </lineage>
</organism>
<dbReference type="InterPro" id="IPR024078">
    <property type="entry name" value="LmbE-like_dom_sf"/>
</dbReference>
<dbReference type="Proteomes" id="UP000410984">
    <property type="component" value="Unassembled WGS sequence"/>
</dbReference>
<name>A0A509EJJ6_9HYPH</name>
<dbReference type="Pfam" id="PF02585">
    <property type="entry name" value="PIG-L"/>
    <property type="match status" value="1"/>
</dbReference>
<protein>
    <submittedName>
        <fullName evidence="1">2'-N-acetylparomamine deacetylase</fullName>
        <ecNumber evidence="1">3.5.1.112</ecNumber>
    </submittedName>
</protein>
<keyword evidence="1" id="KW-0378">Hydrolase</keyword>
<dbReference type="Gene3D" id="3.40.50.10320">
    <property type="entry name" value="LmbE-like"/>
    <property type="match status" value="1"/>
</dbReference>
<dbReference type="SUPFAM" id="SSF102588">
    <property type="entry name" value="LmbE-like"/>
    <property type="match status" value="1"/>
</dbReference>
<keyword evidence="2" id="KW-1185">Reference proteome</keyword>
<accession>A0A509EJJ6</accession>
<evidence type="ECO:0000313" key="1">
    <source>
        <dbReference type="EMBL" id="VUD73784.1"/>
    </source>
</evidence>
<dbReference type="InterPro" id="IPR003737">
    <property type="entry name" value="GlcNAc_PI_deacetylase-related"/>
</dbReference>
<dbReference type="EMBL" id="CABFPH010000085">
    <property type="protein sequence ID" value="VUD73784.1"/>
    <property type="molecule type" value="Genomic_DNA"/>
</dbReference>
<gene>
    <name evidence="1" type="primary">neoL</name>
    <name evidence="1" type="ORF">MET9862_04404</name>
</gene>
<proteinExistence type="predicted"/>
<reference evidence="1 2" key="1">
    <citation type="submission" date="2019-06" db="EMBL/GenBank/DDBJ databases">
        <authorList>
            <person name="Rodrigo-Torres L."/>
            <person name="Arahal R. D."/>
            <person name="Lucena T."/>
        </authorList>
    </citation>
    <scope>NUCLEOTIDE SEQUENCE [LARGE SCALE GENOMIC DNA]</scope>
    <source>
        <strain evidence="1 2">SB0023/3</strain>
    </source>
</reference>
<dbReference type="GO" id="GO:0016787">
    <property type="term" value="F:hydrolase activity"/>
    <property type="evidence" value="ECO:0007669"/>
    <property type="project" value="UniProtKB-KW"/>
</dbReference>
<evidence type="ECO:0000313" key="2">
    <source>
        <dbReference type="Proteomes" id="UP000410984"/>
    </source>
</evidence>
<dbReference type="AlphaFoldDB" id="A0A509EJJ6"/>
<sequence length="257" mass="27418">MPLALALSPHLDDAAFSCGGTLARLAASGWRVVMATLFTESVPDPQGFALACQLDKGLPPEVDYMALRRAEDEAAARALGIAPPVHLPFREAPHRGYASAAELFAGPRVDDGVVADLTPALADLIGARMPDLVLAPQAIGGHVDHVQMVRAFRETGSAAPILWWRDYPYTVRSAEPKQPLGPLFADLPEIAVALTAEDAVRKRDACAAYGTQIGFQFGGRAGLERRLAEEGNRERFRLAGALPPDFPRDAIAAHDGP</sequence>
<dbReference type="RefSeq" id="WP_244612842.1">
    <property type="nucleotide sequence ID" value="NZ_CABFPH010000085.1"/>
</dbReference>
<dbReference type="EC" id="3.5.1.112" evidence="1"/>